<feature type="transmembrane region" description="Helical" evidence="6">
    <location>
        <begin position="153"/>
        <end position="175"/>
    </location>
</feature>
<dbReference type="InterPro" id="IPR027022">
    <property type="entry name" value="ABC_permease_BceB-typ"/>
</dbReference>
<evidence type="ECO:0000256" key="2">
    <source>
        <dbReference type="ARBA" id="ARBA00022475"/>
    </source>
</evidence>
<keyword evidence="6" id="KW-0813">Transport</keyword>
<gene>
    <name evidence="8" type="ORF">DNH61_01740</name>
</gene>
<sequence length="632" mass="71213">MTFRQFAFNNVLRNKRTYAAYFLSSAFSVLVFFVYAVFAFHPDLAAGNLSNSVSQGLHFAESIIYVFSFFFVLYSMSAFLKTRKKEFGLLVMHGMTQLQLRTMVFLENVLIGFFSTLTGIGIGLVFAKVILLAAERLLALDNPLPFYIPVEALLLTFAAFLILFVVISLFTVAVLRGNSLVHLIRGSQAPKPEPKASRWLSLLAVVLLAGGYAGAFWAQGPAVVAAMIPVTLVVIVGTYFLFTQLSVYLIRRATRSRAFFWRKTNMLLMSDLTYRMKDNARTFFMVAILSTVAFSAIGSLVGFRAMSEGTIVDESPFAFQYRYWWEDQDADKAKQDVAHIGQVLKEENVAYELFETTIRSQPVKNPNKREHVVRVSEYNALASAVGEQTLDLKGHEAAFVYYSNALYGGERTGSDAIELSGIEQPLKVTVQESSNLLPLFTGYYVIPDPLVEQLVESKSTESVFGFYVEDWKDTVEVGRQLSEHLPNDSGDYFFNALAYDLHIFLQGYSAVMFVGLFMGAVFFVGAGSFLYFRLYTDLDDDKQKFRAIVKLGLTDKELSKVITRQLMLLFFVPIGVAIIHGAVALNSLSNLFYYPLVRETALVLGSFLAVQIVYFLFIRSRYLQQIRRDVYR</sequence>
<keyword evidence="5 6" id="KW-0472">Membrane</keyword>
<accession>A0A2W1LHY1</accession>
<dbReference type="InterPro" id="IPR003838">
    <property type="entry name" value="ABC3_permease_C"/>
</dbReference>
<dbReference type="RefSeq" id="WP_111144981.1">
    <property type="nucleotide sequence ID" value="NZ_QKRB01000010.1"/>
</dbReference>
<feature type="transmembrane region" description="Helical" evidence="6">
    <location>
        <begin position="62"/>
        <end position="80"/>
    </location>
</feature>
<dbReference type="GO" id="GO:0055085">
    <property type="term" value="P:transmembrane transport"/>
    <property type="evidence" value="ECO:0007669"/>
    <property type="project" value="UniProtKB-UniRule"/>
</dbReference>
<evidence type="ECO:0000256" key="5">
    <source>
        <dbReference type="ARBA" id="ARBA00023136"/>
    </source>
</evidence>
<dbReference type="PANTHER" id="PTHR46795">
    <property type="entry name" value="ABC TRANSPORTER PERMEASE-RELATED-RELATED"/>
    <property type="match status" value="1"/>
</dbReference>
<evidence type="ECO:0000256" key="4">
    <source>
        <dbReference type="ARBA" id="ARBA00022989"/>
    </source>
</evidence>
<reference evidence="8 9" key="1">
    <citation type="submission" date="2018-06" db="EMBL/GenBank/DDBJ databases">
        <title>Paenibacillus imtechensis sp. nov.</title>
        <authorList>
            <person name="Pinnaka A.K."/>
            <person name="Singh H."/>
            <person name="Kaur M."/>
        </authorList>
    </citation>
    <scope>NUCLEOTIDE SEQUENCE [LARGE SCALE GENOMIC DNA]</scope>
    <source>
        <strain evidence="8 9">SMB1</strain>
    </source>
</reference>
<evidence type="ECO:0000256" key="6">
    <source>
        <dbReference type="PIRNR" id="PIRNR018968"/>
    </source>
</evidence>
<feature type="transmembrane region" description="Helical" evidence="6">
    <location>
        <begin position="566"/>
        <end position="588"/>
    </location>
</feature>
<proteinExistence type="inferred from homology"/>
<dbReference type="OrthoDB" id="1937696at2"/>
<dbReference type="PANTHER" id="PTHR46795:SF2">
    <property type="entry name" value="ABC TRANSPORTER, PERMEASE PROTEIN"/>
    <property type="match status" value="1"/>
</dbReference>
<keyword evidence="2 6" id="KW-1003">Cell membrane</keyword>
<dbReference type="PIRSF" id="PIRSF018968">
    <property type="entry name" value="ABC_permease_BceB"/>
    <property type="match status" value="1"/>
</dbReference>
<dbReference type="EMBL" id="QKRB01000010">
    <property type="protein sequence ID" value="PZD97620.1"/>
    <property type="molecule type" value="Genomic_DNA"/>
</dbReference>
<feature type="transmembrane region" description="Helical" evidence="6">
    <location>
        <begin position="224"/>
        <end position="250"/>
    </location>
</feature>
<evidence type="ECO:0000256" key="1">
    <source>
        <dbReference type="ARBA" id="ARBA00004651"/>
    </source>
</evidence>
<feature type="transmembrane region" description="Helical" evidence="6">
    <location>
        <begin position="283"/>
        <end position="303"/>
    </location>
</feature>
<comment type="similarity">
    <text evidence="6">Belongs to the ABC-4 integral membrane protein family.</text>
</comment>
<feature type="transmembrane region" description="Helical" evidence="6">
    <location>
        <begin position="510"/>
        <end position="532"/>
    </location>
</feature>
<dbReference type="Proteomes" id="UP000249522">
    <property type="component" value="Unassembled WGS sequence"/>
</dbReference>
<name>A0A2W1LHY1_9BACL</name>
<feature type="transmembrane region" description="Helical" evidence="6">
    <location>
        <begin position="600"/>
        <end position="618"/>
    </location>
</feature>
<dbReference type="InterPro" id="IPR052536">
    <property type="entry name" value="ABC-4_Integral_Memb_Prot"/>
</dbReference>
<feature type="transmembrane region" description="Helical" evidence="6">
    <location>
        <begin position="109"/>
        <end position="133"/>
    </location>
</feature>
<comment type="subcellular location">
    <subcellularLocation>
        <location evidence="1 6">Cell membrane</location>
        <topology evidence="1 6">Multi-pass membrane protein</topology>
    </subcellularLocation>
</comment>
<protein>
    <submittedName>
        <fullName evidence="8">ABC transporter permease</fullName>
    </submittedName>
</protein>
<keyword evidence="4 6" id="KW-1133">Transmembrane helix</keyword>
<feature type="domain" description="ABC3 transporter permease C-terminal" evidence="7">
    <location>
        <begin position="63"/>
        <end position="176"/>
    </location>
</feature>
<dbReference type="AlphaFoldDB" id="A0A2W1LHY1"/>
<feature type="transmembrane region" description="Helical" evidence="6">
    <location>
        <begin position="20"/>
        <end position="42"/>
    </location>
</feature>
<evidence type="ECO:0000256" key="3">
    <source>
        <dbReference type="ARBA" id="ARBA00022692"/>
    </source>
</evidence>
<comment type="caution">
    <text evidence="8">The sequence shown here is derived from an EMBL/GenBank/DDBJ whole genome shotgun (WGS) entry which is preliminary data.</text>
</comment>
<organism evidence="8 9">
    <name type="scientific">Paenibacillus sambharensis</name>
    <dbReference type="NCBI Taxonomy" id="1803190"/>
    <lineage>
        <taxon>Bacteria</taxon>
        <taxon>Bacillati</taxon>
        <taxon>Bacillota</taxon>
        <taxon>Bacilli</taxon>
        <taxon>Bacillales</taxon>
        <taxon>Paenibacillaceae</taxon>
        <taxon>Paenibacillus</taxon>
    </lineage>
</organism>
<dbReference type="Pfam" id="PF02687">
    <property type="entry name" value="FtsX"/>
    <property type="match status" value="1"/>
</dbReference>
<evidence type="ECO:0000313" key="9">
    <source>
        <dbReference type="Proteomes" id="UP000249522"/>
    </source>
</evidence>
<keyword evidence="9" id="KW-1185">Reference proteome</keyword>
<dbReference type="GO" id="GO:0005886">
    <property type="term" value="C:plasma membrane"/>
    <property type="evidence" value="ECO:0007669"/>
    <property type="project" value="UniProtKB-SubCell"/>
</dbReference>
<evidence type="ECO:0000313" key="8">
    <source>
        <dbReference type="EMBL" id="PZD97620.1"/>
    </source>
</evidence>
<feature type="transmembrane region" description="Helical" evidence="6">
    <location>
        <begin position="196"/>
        <end position="218"/>
    </location>
</feature>
<evidence type="ECO:0000259" key="7">
    <source>
        <dbReference type="Pfam" id="PF02687"/>
    </source>
</evidence>
<keyword evidence="3 6" id="KW-0812">Transmembrane</keyword>